<dbReference type="InterPro" id="IPR017853">
    <property type="entry name" value="GH"/>
</dbReference>
<dbReference type="GO" id="GO:0007165">
    <property type="term" value="P:signal transduction"/>
    <property type="evidence" value="ECO:0007669"/>
    <property type="project" value="TreeGrafter"/>
</dbReference>
<gene>
    <name evidence="1" type="ORF">GCK32_019859</name>
</gene>
<dbReference type="EMBL" id="WIXE01012419">
    <property type="protein sequence ID" value="KAK5975942.1"/>
    <property type="molecule type" value="Genomic_DNA"/>
</dbReference>
<proteinExistence type="predicted"/>
<name>A0AAN8FKM3_TRICO</name>
<reference evidence="1 2" key="1">
    <citation type="submission" date="2019-10" db="EMBL/GenBank/DDBJ databases">
        <title>Assembly and Annotation for the nematode Trichostrongylus colubriformis.</title>
        <authorList>
            <person name="Martin J."/>
        </authorList>
    </citation>
    <scope>NUCLEOTIDE SEQUENCE [LARGE SCALE GENOMIC DNA]</scope>
    <source>
        <strain evidence="1">G859</strain>
        <tissue evidence="1">Whole worm</tissue>
    </source>
</reference>
<evidence type="ECO:0000313" key="2">
    <source>
        <dbReference type="Proteomes" id="UP001331761"/>
    </source>
</evidence>
<dbReference type="PANTHER" id="PTHR23208">
    <property type="entry name" value="LYSOZYME PROTEIN"/>
    <property type="match status" value="1"/>
</dbReference>
<evidence type="ECO:0000313" key="1">
    <source>
        <dbReference type="EMBL" id="KAK5975942.1"/>
    </source>
</evidence>
<sequence>NDWELEGHKLWYWNVRDVGPGGETHANFKDFRSFGGWTDPTVKQFAKKENICGVTVNWDVYDVHRLNHYGIEKI</sequence>
<dbReference type="GO" id="GO:0045087">
    <property type="term" value="P:innate immune response"/>
    <property type="evidence" value="ECO:0007669"/>
    <property type="project" value="TreeGrafter"/>
</dbReference>
<accession>A0AAN8FKM3</accession>
<keyword evidence="2" id="KW-1185">Reference proteome</keyword>
<dbReference type="SUPFAM" id="SSF51445">
    <property type="entry name" value="(Trans)glycosidases"/>
    <property type="match status" value="1"/>
</dbReference>
<organism evidence="1 2">
    <name type="scientific">Trichostrongylus colubriformis</name>
    <name type="common">Black scour worm</name>
    <dbReference type="NCBI Taxonomy" id="6319"/>
    <lineage>
        <taxon>Eukaryota</taxon>
        <taxon>Metazoa</taxon>
        <taxon>Ecdysozoa</taxon>
        <taxon>Nematoda</taxon>
        <taxon>Chromadorea</taxon>
        <taxon>Rhabditida</taxon>
        <taxon>Rhabditina</taxon>
        <taxon>Rhabditomorpha</taxon>
        <taxon>Strongyloidea</taxon>
        <taxon>Trichostrongylidae</taxon>
        <taxon>Trichostrongylus</taxon>
    </lineage>
</organism>
<protein>
    <submittedName>
        <fullName evidence="1">Uncharacterized protein</fullName>
    </submittedName>
</protein>
<dbReference type="InterPro" id="IPR051595">
    <property type="entry name" value="GH25_Enzymes"/>
</dbReference>
<feature type="non-terminal residue" evidence="1">
    <location>
        <position position="1"/>
    </location>
</feature>
<dbReference type="Proteomes" id="UP001331761">
    <property type="component" value="Unassembled WGS sequence"/>
</dbReference>
<comment type="caution">
    <text evidence="1">The sequence shown here is derived from an EMBL/GenBank/DDBJ whole genome shotgun (WGS) entry which is preliminary data.</text>
</comment>
<dbReference type="AlphaFoldDB" id="A0AAN8FKM3"/>
<dbReference type="PANTHER" id="PTHR23208:SF36">
    <property type="entry name" value="LYSOZYME-RELATED"/>
    <property type="match status" value="1"/>
</dbReference>